<evidence type="ECO:0000313" key="5">
    <source>
        <dbReference type="EMBL" id="KAA8568591.1"/>
    </source>
</evidence>
<dbReference type="GO" id="GO:0006508">
    <property type="term" value="P:proteolysis"/>
    <property type="evidence" value="ECO:0007669"/>
    <property type="project" value="UniProtKB-KW"/>
</dbReference>
<feature type="domain" description="Calpain catalytic" evidence="4">
    <location>
        <begin position="153"/>
        <end position="457"/>
    </location>
</feature>
<gene>
    <name evidence="5" type="ORF">EYC84_007608</name>
</gene>
<accession>A0A5M9JH30</accession>
<feature type="region of interest" description="Disordered" evidence="3">
    <location>
        <begin position="676"/>
        <end position="695"/>
    </location>
</feature>
<dbReference type="AlphaFoldDB" id="A0A5M9JH30"/>
<keyword evidence="2" id="KW-0378">Hydrolase</keyword>
<protein>
    <recommendedName>
        <fullName evidence="4">Calpain catalytic domain-containing protein</fullName>
    </recommendedName>
</protein>
<name>A0A5M9JH30_MONFR</name>
<evidence type="ECO:0000256" key="1">
    <source>
        <dbReference type="PIRSR" id="PIRSR622684-1"/>
    </source>
</evidence>
<proteinExistence type="predicted"/>
<feature type="active site" evidence="1 2">
    <location>
        <position position="381"/>
    </location>
</feature>
<dbReference type="PRINTS" id="PR00704">
    <property type="entry name" value="CALPAIN"/>
</dbReference>
<sequence length="695" mass="78357">MAVLTSTSSTQEVLDTFWKNNLTSEEIITRAPNILPKHIFERLVQENQPKSTILGCSVEMSYEAAVKECEARVAVIVTECRRNNIKYTDNDFDLDDKDYCLKPLTATAPDRPNGREHIEKGFPKRADNARTVITRTGTVKLTASKVREPACAKRVGDIFEQPKFFIDHDAHVQDIRQGSEGDCWFISSLGCLTVDDSFPRLVNKLCPRRARDEEIGVYGFVFYRDGEWVSEVIDDKLYLTNPDYDDCDDDRRSVWDRSHGRLDPETSRAAYRKAYQTGSDALFFGSCADPNETWVPLIEKAFAKAHGDYDSINGGWPGEGVEDLTGGVTTEFVSSDILDKDSFWTQGLMKVGKDYIFSAGTKEYYRPDPDQLGRQGVEDDHAYSVLRAAEYQGNRLCLIKNPWGETEWNGPWSDGSKEWTKESLDALRHKFGNEGIFWMPYEDFLLRYDEIWRTRLFHCDWFNWNVTQHWTTVNVPWSGDYNETSFHFIIPAPTTTVIVLSQLDTRYFGGLTGQYTYTLSFHLHTSGQKSHIVRGYASGDRSATTELFLEAGTYEVSLQVTGYRDDALPRIEDVVQQNWLDRRAKLIQMALKHDMAYARGALPEDASERDRISFATPAHLTSSEILTPPATPPLAPATPATRDGAKAPWDPSCVVGLKVYAYQTVASIGLGKATDAVRAGGRSGAEGAKEREGLR</sequence>
<evidence type="ECO:0000313" key="6">
    <source>
        <dbReference type="Proteomes" id="UP000322873"/>
    </source>
</evidence>
<feature type="active site" evidence="1 2">
    <location>
        <position position="183"/>
    </location>
</feature>
<dbReference type="VEuPathDB" id="FungiDB:MFRU_012g01370"/>
<reference evidence="5 6" key="1">
    <citation type="submission" date="2019-06" db="EMBL/GenBank/DDBJ databases">
        <title>Genome Sequence of the Brown Rot Fungal Pathogen Monilinia fructicola.</title>
        <authorList>
            <person name="De Miccolis Angelini R.M."/>
            <person name="Landi L."/>
            <person name="Abate D."/>
            <person name="Pollastro S."/>
            <person name="Romanazzi G."/>
            <person name="Faretra F."/>
        </authorList>
    </citation>
    <scope>NUCLEOTIDE SEQUENCE [LARGE SCALE GENOMIC DNA]</scope>
    <source>
        <strain evidence="5 6">Mfrc123</strain>
    </source>
</reference>
<feature type="region of interest" description="Disordered" evidence="3">
    <location>
        <begin position="623"/>
        <end position="647"/>
    </location>
</feature>
<dbReference type="EMBL" id="VICG01000009">
    <property type="protein sequence ID" value="KAA8568591.1"/>
    <property type="molecule type" value="Genomic_DNA"/>
</dbReference>
<keyword evidence="6" id="KW-1185">Reference proteome</keyword>
<dbReference type="Gene3D" id="3.90.70.10">
    <property type="entry name" value="Cysteine proteinases"/>
    <property type="match status" value="1"/>
</dbReference>
<dbReference type="Proteomes" id="UP000322873">
    <property type="component" value="Unassembled WGS sequence"/>
</dbReference>
<dbReference type="PANTHER" id="PTHR10183">
    <property type="entry name" value="CALPAIN"/>
    <property type="match status" value="1"/>
</dbReference>
<dbReference type="SMART" id="SM00230">
    <property type="entry name" value="CysPc"/>
    <property type="match status" value="1"/>
</dbReference>
<evidence type="ECO:0000256" key="3">
    <source>
        <dbReference type="SAM" id="MobiDB-lite"/>
    </source>
</evidence>
<comment type="caution">
    <text evidence="5">The sequence shown here is derived from an EMBL/GenBank/DDBJ whole genome shotgun (WGS) entry which is preliminary data.</text>
</comment>
<dbReference type="InterPro" id="IPR038765">
    <property type="entry name" value="Papain-like_cys_pep_sf"/>
</dbReference>
<dbReference type="SUPFAM" id="SSF54001">
    <property type="entry name" value="Cysteine proteinases"/>
    <property type="match status" value="1"/>
</dbReference>
<organism evidence="5 6">
    <name type="scientific">Monilinia fructicola</name>
    <name type="common">Brown rot fungus</name>
    <name type="synonym">Ciboria fructicola</name>
    <dbReference type="NCBI Taxonomy" id="38448"/>
    <lineage>
        <taxon>Eukaryota</taxon>
        <taxon>Fungi</taxon>
        <taxon>Dikarya</taxon>
        <taxon>Ascomycota</taxon>
        <taxon>Pezizomycotina</taxon>
        <taxon>Leotiomycetes</taxon>
        <taxon>Helotiales</taxon>
        <taxon>Sclerotiniaceae</taxon>
        <taxon>Monilinia</taxon>
    </lineage>
</organism>
<keyword evidence="2" id="KW-0645">Protease</keyword>
<dbReference type="GO" id="GO:0004198">
    <property type="term" value="F:calcium-dependent cysteine-type endopeptidase activity"/>
    <property type="evidence" value="ECO:0007669"/>
    <property type="project" value="InterPro"/>
</dbReference>
<evidence type="ECO:0000259" key="4">
    <source>
        <dbReference type="PROSITE" id="PS50203"/>
    </source>
</evidence>
<dbReference type="PROSITE" id="PS50203">
    <property type="entry name" value="CALPAIN_CAT"/>
    <property type="match status" value="1"/>
</dbReference>
<feature type="active site" evidence="1 2">
    <location>
        <position position="401"/>
    </location>
</feature>
<dbReference type="InterPro" id="IPR001300">
    <property type="entry name" value="Peptidase_C2_calpain_cat"/>
</dbReference>
<dbReference type="Pfam" id="PF00648">
    <property type="entry name" value="Peptidase_C2"/>
    <property type="match status" value="2"/>
</dbReference>
<evidence type="ECO:0000256" key="2">
    <source>
        <dbReference type="PROSITE-ProRule" id="PRU00239"/>
    </source>
</evidence>
<dbReference type="InterPro" id="IPR022684">
    <property type="entry name" value="Calpain_cysteine_protease"/>
</dbReference>
<keyword evidence="2" id="KW-0788">Thiol protease</keyword>
<dbReference type="PANTHER" id="PTHR10183:SF425">
    <property type="entry name" value="CALPAIN-5"/>
    <property type="match status" value="1"/>
</dbReference>